<sequence length="161" mass="16549">MDFLSGLAKGGDSKTQPGGEEKSSTTDLFSDAKVVAEAARAQFSNEPEKCDKAKAADSAADLLDAASQYGKLDSTQGVGKYVDQAEGYLRQYGAPKSTPAPAEDKPAANHAAETEIPSGGDVKKPEESGEAGEYAKKAEELLGEKSGADGLLKAAGGFFGK</sequence>
<keyword evidence="3" id="KW-1185">Reference proteome</keyword>
<dbReference type="EMBL" id="PNBA02000004">
    <property type="protein sequence ID" value="KAG6426229.1"/>
    <property type="molecule type" value="Genomic_DNA"/>
</dbReference>
<reference evidence="2" key="2">
    <citation type="submission" date="2020-08" db="EMBL/GenBank/DDBJ databases">
        <title>Plant Genome Project.</title>
        <authorList>
            <person name="Zhang R.-G."/>
        </authorList>
    </citation>
    <scope>NUCLEOTIDE SEQUENCE</scope>
    <source>
        <strain evidence="2">Huo1</strain>
        <tissue evidence="2">Leaf</tissue>
    </source>
</reference>
<dbReference type="GO" id="GO:0009408">
    <property type="term" value="P:response to heat"/>
    <property type="evidence" value="ECO:0007669"/>
    <property type="project" value="InterPro"/>
</dbReference>
<dbReference type="PANTHER" id="PTHR35098:SF1">
    <property type="entry name" value="NODULIN-RELATED PROTEIN 2"/>
    <property type="match status" value="1"/>
</dbReference>
<comment type="caution">
    <text evidence="2">The sequence shown here is derived from an EMBL/GenBank/DDBJ whole genome shotgun (WGS) entry which is preliminary data.</text>
</comment>
<proteinExistence type="predicted"/>
<dbReference type="PANTHER" id="PTHR35098">
    <property type="entry name" value="EXPRESSED PROTEIN"/>
    <property type="match status" value="1"/>
</dbReference>
<dbReference type="InterPro" id="IPR040294">
    <property type="entry name" value="Nodulin-rel_1/2"/>
</dbReference>
<feature type="region of interest" description="Disordered" evidence="1">
    <location>
        <begin position="92"/>
        <end position="137"/>
    </location>
</feature>
<dbReference type="Proteomes" id="UP000298416">
    <property type="component" value="Unassembled WGS sequence"/>
</dbReference>
<feature type="region of interest" description="Disordered" evidence="1">
    <location>
        <begin position="1"/>
        <end position="31"/>
    </location>
</feature>
<dbReference type="GO" id="GO:0010115">
    <property type="term" value="P:regulation of abscisic acid biosynthetic process"/>
    <property type="evidence" value="ECO:0007669"/>
    <property type="project" value="InterPro"/>
</dbReference>
<feature type="compositionally biased region" description="Basic and acidic residues" evidence="1">
    <location>
        <begin position="121"/>
        <end position="137"/>
    </location>
</feature>
<organism evidence="2">
    <name type="scientific">Salvia splendens</name>
    <name type="common">Scarlet sage</name>
    <dbReference type="NCBI Taxonomy" id="180675"/>
    <lineage>
        <taxon>Eukaryota</taxon>
        <taxon>Viridiplantae</taxon>
        <taxon>Streptophyta</taxon>
        <taxon>Embryophyta</taxon>
        <taxon>Tracheophyta</taxon>
        <taxon>Spermatophyta</taxon>
        <taxon>Magnoliopsida</taxon>
        <taxon>eudicotyledons</taxon>
        <taxon>Gunneridae</taxon>
        <taxon>Pentapetalae</taxon>
        <taxon>asterids</taxon>
        <taxon>lamiids</taxon>
        <taxon>Lamiales</taxon>
        <taxon>Lamiaceae</taxon>
        <taxon>Nepetoideae</taxon>
        <taxon>Mentheae</taxon>
        <taxon>Salviinae</taxon>
        <taxon>Salvia</taxon>
        <taxon>Salvia subgen. Calosphace</taxon>
        <taxon>core Calosphace</taxon>
    </lineage>
</organism>
<name>A0A8X8Y783_SALSN</name>
<gene>
    <name evidence="2" type="ORF">SASPL_110449</name>
</gene>
<evidence type="ECO:0000313" key="3">
    <source>
        <dbReference type="Proteomes" id="UP000298416"/>
    </source>
</evidence>
<evidence type="ECO:0000313" key="2">
    <source>
        <dbReference type="EMBL" id="KAG6426229.1"/>
    </source>
</evidence>
<protein>
    <submittedName>
        <fullName evidence="2">Uncharacterized protein</fullName>
    </submittedName>
</protein>
<reference evidence="2" key="1">
    <citation type="submission" date="2018-01" db="EMBL/GenBank/DDBJ databases">
        <authorList>
            <person name="Mao J.F."/>
        </authorList>
    </citation>
    <scope>NUCLEOTIDE SEQUENCE</scope>
    <source>
        <strain evidence="2">Huo1</strain>
        <tissue evidence="2">Leaf</tissue>
    </source>
</reference>
<dbReference type="OrthoDB" id="695806at2759"/>
<accession>A0A8X8Y783</accession>
<dbReference type="AlphaFoldDB" id="A0A8X8Y783"/>
<evidence type="ECO:0000256" key="1">
    <source>
        <dbReference type="SAM" id="MobiDB-lite"/>
    </source>
</evidence>